<accession>H2L0G3</accession>
<dbReference type="OrthoDB" id="5823236at2759"/>
<dbReference type="SMR" id="H2L0G3"/>
<dbReference type="GeneID" id="173630"/>
<dbReference type="Proteomes" id="UP000001940">
    <property type="component" value="Chromosome II"/>
</dbReference>
<dbReference type="STRING" id="6239.Y110A2AL.4a.1"/>
<organism evidence="2 3">
    <name type="scientific">Caenorhabditis elegans</name>
    <dbReference type="NCBI Taxonomy" id="6239"/>
    <lineage>
        <taxon>Eukaryota</taxon>
        <taxon>Metazoa</taxon>
        <taxon>Ecdysozoa</taxon>
        <taxon>Nematoda</taxon>
        <taxon>Chromadorea</taxon>
        <taxon>Rhabditida</taxon>
        <taxon>Rhabditina</taxon>
        <taxon>Rhabditomorpha</taxon>
        <taxon>Rhabditoidea</taxon>
        <taxon>Rhabditidae</taxon>
        <taxon>Peloderinae</taxon>
        <taxon>Caenorhabditis</taxon>
    </lineage>
</organism>
<feature type="chain" id="PRO_5003564352" evidence="1">
    <location>
        <begin position="18"/>
        <end position="181"/>
    </location>
</feature>
<dbReference type="eggNOG" id="ENOG502TIM3">
    <property type="taxonomic scope" value="Eukaryota"/>
</dbReference>
<dbReference type="Bgee" id="WBGene00022441">
    <property type="expression patterns" value="Expressed in pharyngeal muscle cell (C elegans) and 3 other cell types or tissues"/>
</dbReference>
<dbReference type="WormBase" id="Y110A2AL.4a">
    <property type="protein sequence ID" value="CE33472"/>
    <property type="gene ID" value="WBGene00022441"/>
</dbReference>
<sequence>MIFRPLLLIFLAVNSDAQLLPPVKNILQNHLDIFQKAVDAGDKATMSKMIPLNHISDETLDKFIKAHKSMKMTAKSATFIGTGNTQSGISGVVEYARGGRTILLEVVVEKSPSSPSAYKFASIRTPPVPSQRRSFPTCMLGLVACYLHLIDVLPGSAEEILNSVKACNISRVEAAAEGIWW</sequence>
<proteinExistence type="predicted"/>
<dbReference type="PhylomeDB" id="H2L0G3"/>
<dbReference type="InParanoid" id="H2L0G3"/>
<dbReference type="HOGENOM" id="CLU_1636943_0_0_1"/>
<feature type="signal peptide" evidence="1">
    <location>
        <begin position="1"/>
        <end position="17"/>
    </location>
</feature>
<dbReference type="ExpressionAtlas" id="H2L0G3">
    <property type="expression patterns" value="baseline and differential"/>
</dbReference>
<protein>
    <submittedName>
        <fullName evidence="2">Secreted protein</fullName>
    </submittedName>
</protein>
<dbReference type="EMBL" id="BX284602">
    <property type="protein sequence ID" value="CCD72973.1"/>
    <property type="molecule type" value="Genomic_DNA"/>
</dbReference>
<dbReference type="KEGG" id="cel:CELE_Y110A2AL.4"/>
<dbReference type="CTD" id="173630"/>
<dbReference type="AGR" id="WB:WBGene00022441"/>
<evidence type="ECO:0000313" key="2">
    <source>
        <dbReference type="EMBL" id="CCD72973.1"/>
    </source>
</evidence>
<dbReference type="PaxDb" id="6239-Y110A2AL.4a"/>
<gene>
    <name evidence="2" type="ORF">CELE_Y110A2AL.4</name>
    <name evidence="2 4" type="ORF">Y110A2AL.4</name>
</gene>
<dbReference type="RefSeq" id="NP_494380.2">
    <property type="nucleotide sequence ID" value="NM_061979.5"/>
</dbReference>
<evidence type="ECO:0000313" key="4">
    <source>
        <dbReference type="WormBase" id="Y110A2AL.4a"/>
    </source>
</evidence>
<name>H2L0G3_CAEEL</name>
<keyword evidence="3" id="KW-1185">Reference proteome</keyword>
<evidence type="ECO:0000313" key="3">
    <source>
        <dbReference type="Proteomes" id="UP000001940"/>
    </source>
</evidence>
<dbReference type="FunCoup" id="H2L0G3">
    <property type="interactions" value="730"/>
</dbReference>
<evidence type="ECO:0000256" key="1">
    <source>
        <dbReference type="SAM" id="SignalP"/>
    </source>
</evidence>
<keyword evidence="1" id="KW-0732">Signal</keyword>
<dbReference type="OMA" id="CNISRVE"/>
<dbReference type="AlphaFoldDB" id="H2L0G3"/>
<reference evidence="2 3" key="1">
    <citation type="journal article" date="1998" name="Science">
        <title>Genome sequence of the nematode C. elegans: a platform for investigating biology.</title>
        <authorList>
            <consortium name="The C. elegans sequencing consortium"/>
            <person name="Sulson J.E."/>
            <person name="Waterston R."/>
        </authorList>
    </citation>
    <scope>NUCLEOTIDE SEQUENCE [LARGE SCALE GENOMIC DNA]</scope>
    <source>
        <strain evidence="2 3">Bristol N2</strain>
    </source>
</reference>